<keyword evidence="1" id="KW-0175">Coiled coil</keyword>
<dbReference type="PANTHER" id="PTHR36001:SF2">
    <property type="entry name" value="CTAGE FAMILY PROTEIN-RELATED"/>
    <property type="match status" value="1"/>
</dbReference>
<dbReference type="Proteomes" id="UP000436088">
    <property type="component" value="Unassembled WGS sequence"/>
</dbReference>
<evidence type="ECO:0000313" key="2">
    <source>
        <dbReference type="EMBL" id="KAE8706726.1"/>
    </source>
</evidence>
<organism evidence="2 3">
    <name type="scientific">Hibiscus syriacus</name>
    <name type="common">Rose of Sharon</name>
    <dbReference type="NCBI Taxonomy" id="106335"/>
    <lineage>
        <taxon>Eukaryota</taxon>
        <taxon>Viridiplantae</taxon>
        <taxon>Streptophyta</taxon>
        <taxon>Embryophyta</taxon>
        <taxon>Tracheophyta</taxon>
        <taxon>Spermatophyta</taxon>
        <taxon>Magnoliopsida</taxon>
        <taxon>eudicotyledons</taxon>
        <taxon>Gunneridae</taxon>
        <taxon>Pentapetalae</taxon>
        <taxon>rosids</taxon>
        <taxon>malvids</taxon>
        <taxon>Malvales</taxon>
        <taxon>Malvaceae</taxon>
        <taxon>Malvoideae</taxon>
        <taxon>Hibiscus</taxon>
    </lineage>
</organism>
<evidence type="ECO:0000313" key="3">
    <source>
        <dbReference type="Proteomes" id="UP000436088"/>
    </source>
</evidence>
<keyword evidence="3" id="KW-1185">Reference proteome</keyword>
<evidence type="ECO:0000256" key="1">
    <source>
        <dbReference type="SAM" id="Coils"/>
    </source>
</evidence>
<name>A0A6A3AR62_HIBSY</name>
<dbReference type="InterPro" id="IPR053327">
    <property type="entry name" value="KIP"/>
</dbReference>
<dbReference type="EMBL" id="VEPZ02000967">
    <property type="protein sequence ID" value="KAE8706726.1"/>
    <property type="molecule type" value="Genomic_DNA"/>
</dbReference>
<dbReference type="PANTHER" id="PTHR36001">
    <property type="entry name" value="CTAGE FAMILY PROTEIN-RELATED"/>
    <property type="match status" value="1"/>
</dbReference>
<dbReference type="AlphaFoldDB" id="A0A6A3AR62"/>
<feature type="coiled-coil region" evidence="1">
    <location>
        <begin position="27"/>
        <end position="111"/>
    </location>
</feature>
<gene>
    <name evidence="2" type="ORF">F3Y22_tig00110388pilonHSYRG00125</name>
</gene>
<accession>A0A6A3AR62</accession>
<proteinExistence type="predicted"/>
<reference evidence="2" key="1">
    <citation type="submission" date="2019-09" db="EMBL/GenBank/DDBJ databases">
        <title>Draft genome information of white flower Hibiscus syriacus.</title>
        <authorList>
            <person name="Kim Y.-M."/>
        </authorList>
    </citation>
    <scope>NUCLEOTIDE SEQUENCE [LARGE SCALE GENOMIC DNA]</scope>
    <source>
        <strain evidence="2">YM2019G1</strain>
    </source>
</reference>
<comment type="caution">
    <text evidence="2">The sequence shown here is derived from an EMBL/GenBank/DDBJ whole genome shotgun (WGS) entry which is preliminary data.</text>
</comment>
<sequence>MAGTDPPKYLLSLILDSRLRNLKGRGVVVLKKQIEELRSELQAVNSELEEAKHLKETTEQEIKGFEVELALNEASIQALELSLNNFSENCVKKEEEEYLAEQSTQKQLQLELIDIERKVSLMDLLDGNKQTSELEKTCASFNEELQKRCYVPVVKQLMWRFWVECFTQMMQIDLLVSYLPSFLPCFLTGNKQTSELEKTCASFNEELQKRCICPSCQTVNVEVLGGMLHANDAN</sequence>
<protein>
    <submittedName>
        <fullName evidence="2">ABC transporter family protein isoform 1</fullName>
    </submittedName>
</protein>